<keyword evidence="9 11" id="KW-0057">Aromatic amino acid biosynthesis</keyword>
<dbReference type="EC" id="2.7.1.71" evidence="3 11"/>
<comment type="pathway">
    <text evidence="1 11">Metabolic intermediate biosynthesis; chorismate biosynthesis; chorismate from D-erythrose 4-phosphate and phosphoenolpyruvate: step 5/7.</text>
</comment>
<comment type="subcellular location">
    <subcellularLocation>
        <location evidence="11">Cytoplasm</location>
    </subcellularLocation>
</comment>
<sequence>MGVDMGHIFLTGMMGCGKSSVGKSLAYKLDLPFIDLDARIEERQKKAINDIFAESGETFFREIESAELKNAARHEPDSVISCGGGIVLSEQNVRIMRETGNVIWVYRDIDSIIDTVDIQKRPLLKEGAERVRKIFEERRERYEGSCHFKINNDDTIDRAAERIISVLKCG</sequence>
<dbReference type="HAMAP" id="MF_00109">
    <property type="entry name" value="Shikimate_kinase"/>
    <property type="match status" value="1"/>
</dbReference>
<feature type="binding site" evidence="11">
    <location>
        <position position="37"/>
    </location>
    <ligand>
        <name>substrate</name>
    </ligand>
</feature>
<dbReference type="PRINTS" id="PR01100">
    <property type="entry name" value="SHIKIMTKNASE"/>
</dbReference>
<gene>
    <name evidence="11" type="primary">aroK</name>
    <name evidence="12" type="ORF">H8S18_01530</name>
</gene>
<evidence type="ECO:0000256" key="8">
    <source>
        <dbReference type="ARBA" id="ARBA00022840"/>
    </source>
</evidence>
<keyword evidence="13" id="KW-1185">Reference proteome</keyword>
<keyword evidence="6 11" id="KW-0547">Nucleotide-binding</keyword>
<dbReference type="GO" id="GO:0016301">
    <property type="term" value="F:kinase activity"/>
    <property type="evidence" value="ECO:0007669"/>
    <property type="project" value="UniProtKB-KW"/>
</dbReference>
<dbReference type="PROSITE" id="PS01128">
    <property type="entry name" value="SHIKIMATE_KINASE"/>
    <property type="match status" value="1"/>
</dbReference>
<keyword evidence="11" id="KW-0460">Magnesium</keyword>
<feature type="binding site" evidence="11">
    <location>
        <position position="61"/>
    </location>
    <ligand>
        <name>substrate</name>
    </ligand>
</feature>
<dbReference type="EMBL" id="JACOON010000001">
    <property type="protein sequence ID" value="MBC5647019.1"/>
    <property type="molecule type" value="Genomic_DNA"/>
</dbReference>
<dbReference type="Proteomes" id="UP000606889">
    <property type="component" value="Unassembled WGS sequence"/>
</dbReference>
<organism evidence="12 13">
    <name type="scientific">Christensenella tenuis</name>
    <dbReference type="NCBI Taxonomy" id="2763033"/>
    <lineage>
        <taxon>Bacteria</taxon>
        <taxon>Bacillati</taxon>
        <taxon>Bacillota</taxon>
        <taxon>Clostridia</taxon>
        <taxon>Christensenellales</taxon>
        <taxon>Christensenellaceae</taxon>
        <taxon>Christensenella</taxon>
    </lineage>
</organism>
<keyword evidence="8 11" id="KW-0067">ATP-binding</keyword>
<dbReference type="InterPro" id="IPR027417">
    <property type="entry name" value="P-loop_NTPase"/>
</dbReference>
<dbReference type="CDD" id="cd00464">
    <property type="entry name" value="SK"/>
    <property type="match status" value="1"/>
</dbReference>
<keyword evidence="5 11" id="KW-0808">Transferase</keyword>
<evidence type="ECO:0000256" key="11">
    <source>
        <dbReference type="HAMAP-Rule" id="MF_00109"/>
    </source>
</evidence>
<feature type="binding site" evidence="11">
    <location>
        <position position="121"/>
    </location>
    <ligand>
        <name>ATP</name>
        <dbReference type="ChEBI" id="CHEBI:30616"/>
    </ligand>
</feature>
<comment type="cofactor">
    <cofactor evidence="11">
        <name>Mg(2+)</name>
        <dbReference type="ChEBI" id="CHEBI:18420"/>
    </cofactor>
    <text evidence="11">Binds 1 Mg(2+) ion per subunit.</text>
</comment>
<evidence type="ECO:0000256" key="1">
    <source>
        <dbReference type="ARBA" id="ARBA00004842"/>
    </source>
</evidence>
<feature type="binding site" evidence="11">
    <location>
        <position position="84"/>
    </location>
    <ligand>
        <name>substrate</name>
    </ligand>
</feature>
<protein>
    <recommendedName>
        <fullName evidence="3 11">Shikimate kinase</fullName>
        <shortName evidence="11">SK</shortName>
        <ecNumber evidence="3 11">2.7.1.71</ecNumber>
    </recommendedName>
</protein>
<name>A0ABR7EDB2_9FIRM</name>
<keyword evidence="11" id="KW-0963">Cytoplasm</keyword>
<proteinExistence type="inferred from homology"/>
<comment type="function">
    <text evidence="11">Catalyzes the specific phosphorylation of the 3-hydroxyl group of shikimic acid using ATP as a cosubstrate.</text>
</comment>
<feature type="binding site" evidence="11">
    <location>
        <begin position="15"/>
        <end position="20"/>
    </location>
    <ligand>
        <name>ATP</name>
        <dbReference type="ChEBI" id="CHEBI:30616"/>
    </ligand>
</feature>
<comment type="caution">
    <text evidence="11">Lacks conserved residue(s) required for the propagation of feature annotation.</text>
</comment>
<evidence type="ECO:0000256" key="5">
    <source>
        <dbReference type="ARBA" id="ARBA00022679"/>
    </source>
</evidence>
<evidence type="ECO:0000256" key="4">
    <source>
        <dbReference type="ARBA" id="ARBA00022605"/>
    </source>
</evidence>
<evidence type="ECO:0000313" key="12">
    <source>
        <dbReference type="EMBL" id="MBC5647019.1"/>
    </source>
</evidence>
<evidence type="ECO:0000313" key="13">
    <source>
        <dbReference type="Proteomes" id="UP000606889"/>
    </source>
</evidence>
<reference evidence="12 13" key="1">
    <citation type="submission" date="2020-08" db="EMBL/GenBank/DDBJ databases">
        <title>Genome public.</title>
        <authorList>
            <person name="Liu C."/>
            <person name="Sun Q."/>
        </authorList>
    </citation>
    <scope>NUCLEOTIDE SEQUENCE [LARGE SCALE GENOMIC DNA]</scope>
    <source>
        <strain evidence="12 13">NSJ-35</strain>
    </source>
</reference>
<dbReference type="RefSeq" id="WP_186856546.1">
    <property type="nucleotide sequence ID" value="NZ_JACOON010000001.1"/>
</dbReference>
<evidence type="ECO:0000256" key="7">
    <source>
        <dbReference type="ARBA" id="ARBA00022777"/>
    </source>
</evidence>
<evidence type="ECO:0000256" key="2">
    <source>
        <dbReference type="ARBA" id="ARBA00006997"/>
    </source>
</evidence>
<comment type="subunit">
    <text evidence="11">Monomer.</text>
</comment>
<dbReference type="InterPro" id="IPR023000">
    <property type="entry name" value="Shikimate_kinase_CS"/>
</dbReference>
<keyword evidence="7 11" id="KW-0418">Kinase</keyword>
<dbReference type="PANTHER" id="PTHR21087">
    <property type="entry name" value="SHIKIMATE KINASE"/>
    <property type="match status" value="1"/>
</dbReference>
<comment type="catalytic activity">
    <reaction evidence="10 11">
        <text>shikimate + ATP = 3-phosphoshikimate + ADP + H(+)</text>
        <dbReference type="Rhea" id="RHEA:13121"/>
        <dbReference type="ChEBI" id="CHEBI:15378"/>
        <dbReference type="ChEBI" id="CHEBI:30616"/>
        <dbReference type="ChEBI" id="CHEBI:36208"/>
        <dbReference type="ChEBI" id="CHEBI:145989"/>
        <dbReference type="ChEBI" id="CHEBI:456216"/>
        <dbReference type="EC" id="2.7.1.71"/>
    </reaction>
</comment>
<dbReference type="PANTHER" id="PTHR21087:SF16">
    <property type="entry name" value="SHIKIMATE KINASE 1, CHLOROPLASTIC"/>
    <property type="match status" value="1"/>
</dbReference>
<feature type="binding site" evidence="11">
    <location>
        <position position="19"/>
    </location>
    <ligand>
        <name>Mg(2+)</name>
        <dbReference type="ChEBI" id="CHEBI:18420"/>
    </ligand>
</feature>
<dbReference type="SUPFAM" id="SSF52540">
    <property type="entry name" value="P-loop containing nucleoside triphosphate hydrolases"/>
    <property type="match status" value="1"/>
</dbReference>
<accession>A0ABR7EDB2</accession>
<comment type="caution">
    <text evidence="12">The sequence shown here is derived from an EMBL/GenBank/DDBJ whole genome shotgun (WGS) entry which is preliminary data.</text>
</comment>
<dbReference type="Pfam" id="PF01202">
    <property type="entry name" value="SKI"/>
    <property type="match status" value="1"/>
</dbReference>
<dbReference type="InterPro" id="IPR031322">
    <property type="entry name" value="Shikimate/glucono_kinase"/>
</dbReference>
<feature type="binding site" evidence="11">
    <location>
        <position position="138"/>
    </location>
    <ligand>
        <name>substrate</name>
    </ligand>
</feature>
<evidence type="ECO:0000256" key="9">
    <source>
        <dbReference type="ARBA" id="ARBA00023141"/>
    </source>
</evidence>
<comment type="similarity">
    <text evidence="2 11">Belongs to the shikimate kinase family.</text>
</comment>
<evidence type="ECO:0000256" key="3">
    <source>
        <dbReference type="ARBA" id="ARBA00012154"/>
    </source>
</evidence>
<keyword evidence="11" id="KW-0479">Metal-binding</keyword>
<evidence type="ECO:0000256" key="10">
    <source>
        <dbReference type="ARBA" id="ARBA00048567"/>
    </source>
</evidence>
<keyword evidence="4 11" id="KW-0028">Amino-acid biosynthesis</keyword>
<dbReference type="Gene3D" id="3.40.50.300">
    <property type="entry name" value="P-loop containing nucleotide triphosphate hydrolases"/>
    <property type="match status" value="1"/>
</dbReference>
<dbReference type="InterPro" id="IPR000623">
    <property type="entry name" value="Shikimate_kinase/TSH1"/>
</dbReference>
<evidence type="ECO:0000256" key="6">
    <source>
        <dbReference type="ARBA" id="ARBA00022741"/>
    </source>
</evidence>